<reference evidence="3 4" key="1">
    <citation type="journal article" date="2016" name="Front. Microbiol.">
        <title>Genomic Resource of Rice Seed Associated Bacteria.</title>
        <authorList>
            <person name="Midha S."/>
            <person name="Bansal K."/>
            <person name="Sharma S."/>
            <person name="Kumar N."/>
            <person name="Patil P.P."/>
            <person name="Chaudhry V."/>
            <person name="Patil P.B."/>
        </authorList>
    </citation>
    <scope>NUCLEOTIDE SEQUENCE [LARGE SCALE GENOMIC DNA]</scope>
    <source>
        <strain evidence="3 4">NS331</strain>
    </source>
</reference>
<dbReference type="OrthoDB" id="3663240at2"/>
<dbReference type="PANTHER" id="PTHR43798:SF31">
    <property type="entry name" value="AB HYDROLASE SUPERFAMILY PROTEIN YCLE"/>
    <property type="match status" value="1"/>
</dbReference>
<gene>
    <name evidence="3" type="ORF">NS331_15765</name>
</gene>
<feature type="domain" description="AB hydrolase-1" evidence="2">
    <location>
        <begin position="22"/>
        <end position="256"/>
    </location>
</feature>
<dbReference type="PRINTS" id="PR00111">
    <property type="entry name" value="ABHYDROLASE"/>
</dbReference>
<comment type="caution">
    <text evidence="3">The sequence shown here is derived from an EMBL/GenBank/DDBJ whole genome shotgun (WGS) entry which is preliminary data.</text>
</comment>
<dbReference type="InterPro" id="IPR029058">
    <property type="entry name" value="AB_hydrolase_fold"/>
</dbReference>
<accession>A0A147GR01</accession>
<dbReference type="PANTHER" id="PTHR43798">
    <property type="entry name" value="MONOACYLGLYCEROL LIPASE"/>
    <property type="match status" value="1"/>
</dbReference>
<keyword evidence="4" id="KW-1185">Reference proteome</keyword>
<dbReference type="Gene3D" id="3.40.50.1820">
    <property type="entry name" value="alpha/beta hydrolase"/>
    <property type="match status" value="1"/>
</dbReference>
<sequence length="266" mass="28735">MPFVTSHGRAIYYERQGDGPAVLFCHGAGSNAATWWQQLPAFAGRYSCLTMDIRCFGRSAAPLAEFDLQLFVDDVVAILDQEGIDRVRLVGQSLGGMIGLKLALTHPARLSAFAACDTSLAVDHPVLLDILATRQLSQKAVSIEQRSLGRWFLANEPEKAALYAQINHFNPSAHSIPAADWGAALQGLMAPGKRIPLTALDTLACPTLFVVGDQDPIVPVAVAREFHQRVTGSELVVVADAGHSAYFEQPRAFNAAVLDFLDRRAA</sequence>
<proteinExistence type="predicted"/>
<keyword evidence="1" id="KW-0378">Hydrolase</keyword>
<evidence type="ECO:0000313" key="3">
    <source>
        <dbReference type="EMBL" id="KTT18746.1"/>
    </source>
</evidence>
<name>A0A147GR01_9BURK</name>
<evidence type="ECO:0000313" key="4">
    <source>
        <dbReference type="Proteomes" id="UP000072741"/>
    </source>
</evidence>
<dbReference type="GO" id="GO:0016787">
    <property type="term" value="F:hydrolase activity"/>
    <property type="evidence" value="ECO:0007669"/>
    <property type="project" value="UniProtKB-KW"/>
</dbReference>
<dbReference type="RefSeq" id="WP_058642921.1">
    <property type="nucleotide sequence ID" value="NZ_LDSL01000099.1"/>
</dbReference>
<evidence type="ECO:0000259" key="2">
    <source>
        <dbReference type="Pfam" id="PF12697"/>
    </source>
</evidence>
<dbReference type="AlphaFoldDB" id="A0A147GR01"/>
<dbReference type="GO" id="GO:0016020">
    <property type="term" value="C:membrane"/>
    <property type="evidence" value="ECO:0007669"/>
    <property type="project" value="TreeGrafter"/>
</dbReference>
<organism evidence="3 4">
    <name type="scientific">Pseudacidovorax intermedius</name>
    <dbReference type="NCBI Taxonomy" id="433924"/>
    <lineage>
        <taxon>Bacteria</taxon>
        <taxon>Pseudomonadati</taxon>
        <taxon>Pseudomonadota</taxon>
        <taxon>Betaproteobacteria</taxon>
        <taxon>Burkholderiales</taxon>
        <taxon>Comamonadaceae</taxon>
        <taxon>Pseudacidovorax</taxon>
    </lineage>
</organism>
<evidence type="ECO:0000256" key="1">
    <source>
        <dbReference type="ARBA" id="ARBA00022801"/>
    </source>
</evidence>
<dbReference type="InterPro" id="IPR000073">
    <property type="entry name" value="AB_hydrolase_1"/>
</dbReference>
<protein>
    <recommendedName>
        <fullName evidence="2">AB hydrolase-1 domain-containing protein</fullName>
    </recommendedName>
</protein>
<dbReference type="InterPro" id="IPR050266">
    <property type="entry name" value="AB_hydrolase_sf"/>
</dbReference>
<dbReference type="PATRIC" id="fig|433924.3.peg.5332"/>
<dbReference type="SUPFAM" id="SSF53474">
    <property type="entry name" value="alpha/beta-Hydrolases"/>
    <property type="match status" value="1"/>
</dbReference>
<dbReference type="EMBL" id="LDSL01000099">
    <property type="protein sequence ID" value="KTT18746.1"/>
    <property type="molecule type" value="Genomic_DNA"/>
</dbReference>
<dbReference type="Pfam" id="PF12697">
    <property type="entry name" value="Abhydrolase_6"/>
    <property type="match status" value="1"/>
</dbReference>
<dbReference type="Proteomes" id="UP000072741">
    <property type="component" value="Unassembled WGS sequence"/>
</dbReference>